<comment type="subcellular location">
    <subcellularLocation>
        <location evidence="4">Cytoplasm</location>
    </subcellularLocation>
</comment>
<comment type="caution">
    <text evidence="5">The sequence shown here is derived from an EMBL/GenBank/DDBJ whole genome shotgun (WGS) entry which is preliminary data.</text>
</comment>
<comment type="caution">
    <text evidence="4">Lacks conserved residue(s) required for the propagation of feature annotation.</text>
</comment>
<dbReference type="EMBL" id="JADJEV010000002">
    <property type="protein sequence ID" value="MBK6972198.1"/>
    <property type="molecule type" value="Genomic_DNA"/>
</dbReference>
<keyword evidence="2 4" id="KW-0378">Hydrolase</keyword>
<dbReference type="Pfam" id="PF02545">
    <property type="entry name" value="Maf"/>
    <property type="match status" value="1"/>
</dbReference>
<evidence type="ECO:0000313" key="6">
    <source>
        <dbReference type="Proteomes" id="UP000807785"/>
    </source>
</evidence>
<dbReference type="EC" id="3.6.1.9" evidence="4"/>
<dbReference type="AlphaFoldDB" id="A0A9D7E1X3"/>
<organism evidence="5 6">
    <name type="scientific">Candidatus Methylophosphatis roskildensis</name>
    <dbReference type="NCBI Taxonomy" id="2899263"/>
    <lineage>
        <taxon>Bacteria</taxon>
        <taxon>Pseudomonadati</taxon>
        <taxon>Pseudomonadota</taxon>
        <taxon>Betaproteobacteria</taxon>
        <taxon>Nitrosomonadales</taxon>
        <taxon>Sterolibacteriaceae</taxon>
        <taxon>Candidatus Methylophosphatis</taxon>
    </lineage>
</organism>
<feature type="site" description="Important for substrate specificity" evidence="4">
    <location>
        <position position="88"/>
    </location>
</feature>
<dbReference type="InterPro" id="IPR003697">
    <property type="entry name" value="Maf-like"/>
</dbReference>
<dbReference type="InterPro" id="IPR029001">
    <property type="entry name" value="ITPase-like_fam"/>
</dbReference>
<comment type="function">
    <text evidence="4">Nucleoside triphosphate pyrophosphatase that hydrolyzes dTTP and UTP. May have a dual role in cell division arrest and in preventing the incorporation of modified nucleotides into cellular nucleic acids.</text>
</comment>
<dbReference type="GO" id="GO:0047429">
    <property type="term" value="F:nucleoside triphosphate diphosphatase activity"/>
    <property type="evidence" value="ECO:0007669"/>
    <property type="project" value="UniProtKB-EC"/>
</dbReference>
<comment type="similarity">
    <text evidence="4">Belongs to the Maf family. YhdE subfamily.</text>
</comment>
<keyword evidence="3 4" id="KW-0546">Nucleotide metabolism</keyword>
<evidence type="ECO:0000256" key="3">
    <source>
        <dbReference type="ARBA" id="ARBA00023080"/>
    </source>
</evidence>
<feature type="active site" description="Proton acceptor" evidence="4">
    <location>
        <position position="87"/>
    </location>
</feature>
<dbReference type="Gene3D" id="3.90.950.10">
    <property type="match status" value="1"/>
</dbReference>
<dbReference type="CDD" id="cd00555">
    <property type="entry name" value="Maf"/>
    <property type="match status" value="1"/>
</dbReference>
<dbReference type="PANTHER" id="PTHR43213">
    <property type="entry name" value="BIFUNCTIONAL DTTP/UTP PYROPHOSPHATASE/METHYLTRANSFERASE PROTEIN-RELATED"/>
    <property type="match status" value="1"/>
</dbReference>
<comment type="cofactor">
    <cofactor evidence="1 4">
        <name>a divalent metal cation</name>
        <dbReference type="ChEBI" id="CHEBI:60240"/>
    </cofactor>
</comment>
<dbReference type="Proteomes" id="UP000807785">
    <property type="component" value="Unassembled WGS sequence"/>
</dbReference>
<reference evidence="5" key="1">
    <citation type="submission" date="2020-10" db="EMBL/GenBank/DDBJ databases">
        <title>Connecting structure to function with the recovery of over 1000 high-quality activated sludge metagenome-assembled genomes encoding full-length rRNA genes using long-read sequencing.</title>
        <authorList>
            <person name="Singleton C.M."/>
            <person name="Petriglieri F."/>
            <person name="Kristensen J.M."/>
            <person name="Kirkegaard R.H."/>
            <person name="Michaelsen T.Y."/>
            <person name="Andersen M.H."/>
            <person name="Karst S.M."/>
            <person name="Dueholm M.S."/>
            <person name="Nielsen P.H."/>
            <person name="Albertsen M."/>
        </authorList>
    </citation>
    <scope>NUCLEOTIDE SEQUENCE</scope>
    <source>
        <strain evidence="5">Bjer_18-Q3-R1-45_BAT3C.347</strain>
    </source>
</reference>
<dbReference type="NCBIfam" id="TIGR00172">
    <property type="entry name" value="maf"/>
    <property type="match status" value="1"/>
</dbReference>
<dbReference type="PANTHER" id="PTHR43213:SF5">
    <property type="entry name" value="BIFUNCTIONAL DTTP_UTP PYROPHOSPHATASE_METHYLTRANSFERASE PROTEIN-RELATED"/>
    <property type="match status" value="1"/>
</dbReference>
<name>A0A9D7E1X3_9PROT</name>
<keyword evidence="4" id="KW-0963">Cytoplasm</keyword>
<evidence type="ECO:0000313" key="5">
    <source>
        <dbReference type="EMBL" id="MBK6972198.1"/>
    </source>
</evidence>
<evidence type="ECO:0000256" key="2">
    <source>
        <dbReference type="ARBA" id="ARBA00022801"/>
    </source>
</evidence>
<dbReference type="SUPFAM" id="SSF52972">
    <property type="entry name" value="ITPase-like"/>
    <property type="match status" value="1"/>
</dbReference>
<dbReference type="GO" id="GO:0009117">
    <property type="term" value="P:nucleotide metabolic process"/>
    <property type="evidence" value="ECO:0007669"/>
    <property type="project" value="UniProtKB-KW"/>
</dbReference>
<accession>A0A9D7E1X3</accession>
<dbReference type="HAMAP" id="MF_00528">
    <property type="entry name" value="Maf"/>
    <property type="match status" value="1"/>
</dbReference>
<dbReference type="GO" id="GO:0005737">
    <property type="term" value="C:cytoplasm"/>
    <property type="evidence" value="ECO:0007669"/>
    <property type="project" value="UniProtKB-SubCell"/>
</dbReference>
<evidence type="ECO:0000256" key="4">
    <source>
        <dbReference type="HAMAP-Rule" id="MF_00528"/>
    </source>
</evidence>
<evidence type="ECO:0000256" key="1">
    <source>
        <dbReference type="ARBA" id="ARBA00001968"/>
    </source>
</evidence>
<sequence>MRLDLQSRIYLASRSPRRRDLLHQIHVNFEIVLFRTGLREDVEVCEDVMAGESPADYVLRIAHAKALAGVERVGSRRLMPHPVLAADTTIELDGGIIGKPDSAEHAEQILANLSGRAHQVLTAIAVADADYVEHHLCVSQVRFRQLDAAEIRRYVATGEPMDKAGAYAIQGRAGMLISEMHGSYSGIMGLPLYETSMLLAKFGYRF</sequence>
<feature type="site" description="Important for substrate specificity" evidence="4">
    <location>
        <position position="17"/>
    </location>
</feature>
<feature type="site" description="Important for substrate specificity" evidence="4">
    <location>
        <position position="170"/>
    </location>
</feature>
<comment type="catalytic activity">
    <reaction evidence="4">
        <text>UTP + H2O = UMP + diphosphate + H(+)</text>
        <dbReference type="Rhea" id="RHEA:29395"/>
        <dbReference type="ChEBI" id="CHEBI:15377"/>
        <dbReference type="ChEBI" id="CHEBI:15378"/>
        <dbReference type="ChEBI" id="CHEBI:33019"/>
        <dbReference type="ChEBI" id="CHEBI:46398"/>
        <dbReference type="ChEBI" id="CHEBI:57865"/>
        <dbReference type="EC" id="3.6.1.9"/>
    </reaction>
</comment>
<protein>
    <recommendedName>
        <fullName evidence="4">dTTP/UTP pyrophosphatase</fullName>
        <shortName evidence="4">dTTPase/UTPase</shortName>
        <ecNumber evidence="4">3.6.1.9</ecNumber>
    </recommendedName>
    <alternativeName>
        <fullName evidence="4">Nucleoside triphosphate pyrophosphatase</fullName>
    </alternativeName>
    <alternativeName>
        <fullName evidence="4">Nucleotide pyrophosphatase</fullName>
        <shortName evidence="4">Nucleotide PPase</shortName>
    </alternativeName>
</protein>
<gene>
    <name evidence="5" type="primary">maf</name>
    <name evidence="5" type="ORF">IPH26_04315</name>
</gene>
<dbReference type="PIRSF" id="PIRSF006305">
    <property type="entry name" value="Maf"/>
    <property type="match status" value="1"/>
</dbReference>
<proteinExistence type="inferred from homology"/>
<comment type="catalytic activity">
    <reaction evidence="4">
        <text>dTTP + H2O = dTMP + diphosphate + H(+)</text>
        <dbReference type="Rhea" id="RHEA:28534"/>
        <dbReference type="ChEBI" id="CHEBI:15377"/>
        <dbReference type="ChEBI" id="CHEBI:15378"/>
        <dbReference type="ChEBI" id="CHEBI:33019"/>
        <dbReference type="ChEBI" id="CHEBI:37568"/>
        <dbReference type="ChEBI" id="CHEBI:63528"/>
        <dbReference type="EC" id="3.6.1.9"/>
    </reaction>
</comment>